<keyword evidence="1" id="KW-0812">Transmembrane</keyword>
<keyword evidence="3" id="KW-1185">Reference proteome</keyword>
<keyword evidence="1" id="KW-0472">Membrane</keyword>
<evidence type="ECO:0000313" key="2">
    <source>
        <dbReference type="EMBL" id="MEA3572273.1"/>
    </source>
</evidence>
<keyword evidence="1" id="KW-1133">Transmembrane helix</keyword>
<name>A0ABU5PQS9_9BACL</name>
<sequence>MNTEHRSGSAGARWMLVAALVLLAAGSFYFFGYRPEMEKSANLASDHEAKQLFLQKTQAIVEAKRADAAASDALADTAKREAAVPEEPDREGILLDLERAAKSSGVQIREVVFEGPESGGSFAVSADAAAVDNSLSLDGSVSILNSLPAGSSSTDGVPSALGASGLLNEAELSTAGFTVMSLQLQLRGSLAEVKNFAVALQKADRLYIVDSFEYGREEEVESKTAVFRLLALYR</sequence>
<dbReference type="Proteomes" id="UP001292216">
    <property type="component" value="Unassembled WGS sequence"/>
</dbReference>
<evidence type="ECO:0000313" key="3">
    <source>
        <dbReference type="Proteomes" id="UP001292216"/>
    </source>
</evidence>
<feature type="transmembrane region" description="Helical" evidence="1">
    <location>
        <begin position="12"/>
        <end position="31"/>
    </location>
</feature>
<proteinExistence type="predicted"/>
<organism evidence="2 3">
    <name type="scientific">Paenibacillus phoenicis</name>
    <dbReference type="NCBI Taxonomy" id="554117"/>
    <lineage>
        <taxon>Bacteria</taxon>
        <taxon>Bacillati</taxon>
        <taxon>Bacillota</taxon>
        <taxon>Bacilli</taxon>
        <taxon>Bacillales</taxon>
        <taxon>Paenibacillaceae</taxon>
        <taxon>Paenibacillus</taxon>
    </lineage>
</organism>
<evidence type="ECO:0008006" key="4">
    <source>
        <dbReference type="Google" id="ProtNLM"/>
    </source>
</evidence>
<dbReference type="EMBL" id="JAYERP010000001">
    <property type="protein sequence ID" value="MEA3572273.1"/>
    <property type="molecule type" value="Genomic_DNA"/>
</dbReference>
<comment type="caution">
    <text evidence="2">The sequence shown here is derived from an EMBL/GenBank/DDBJ whole genome shotgun (WGS) entry which is preliminary data.</text>
</comment>
<dbReference type="RefSeq" id="WP_323078881.1">
    <property type="nucleotide sequence ID" value="NZ_CBCSKM010000014.1"/>
</dbReference>
<gene>
    <name evidence="2" type="ORF">U9M73_20310</name>
</gene>
<reference evidence="2 3" key="1">
    <citation type="submission" date="2023-12" db="EMBL/GenBank/DDBJ databases">
        <title>Whole genome sequencing of Paenibacillus phoenicis isolated from the Phoenix Mars Lander spacecraft assembly facility.</title>
        <authorList>
            <person name="Garcia A."/>
            <person name="Venkateswaran K."/>
        </authorList>
    </citation>
    <scope>NUCLEOTIDE SEQUENCE [LARGE SCALE GENOMIC DNA]</scope>
    <source>
        <strain evidence="2 3">3PO2SA</strain>
    </source>
</reference>
<accession>A0ABU5PQS9</accession>
<evidence type="ECO:0000256" key="1">
    <source>
        <dbReference type="SAM" id="Phobius"/>
    </source>
</evidence>
<protein>
    <recommendedName>
        <fullName evidence="4">Pilus assembly protein PilO</fullName>
    </recommendedName>
</protein>